<evidence type="ECO:0000313" key="4">
    <source>
        <dbReference type="Proteomes" id="UP000027100"/>
    </source>
</evidence>
<evidence type="ECO:0000313" key="3">
    <source>
        <dbReference type="EMBL" id="KDA00159.1"/>
    </source>
</evidence>
<proteinExistence type="predicted"/>
<feature type="chain" id="PRO_5001619174" description="DUF3617 family protein" evidence="2">
    <location>
        <begin position="46"/>
        <end position="168"/>
    </location>
</feature>
<evidence type="ECO:0000256" key="1">
    <source>
        <dbReference type="SAM" id="MobiDB-lite"/>
    </source>
</evidence>
<dbReference type="STRING" id="1280954.HPO_02057"/>
<keyword evidence="2" id="KW-0732">Signal</keyword>
<comment type="caution">
    <text evidence="3">The sequence shown here is derived from an EMBL/GenBank/DDBJ whole genome shotgun (WGS) entry which is preliminary data.</text>
</comment>
<keyword evidence="4" id="KW-1185">Reference proteome</keyword>
<organism evidence="3 4">
    <name type="scientific">Hyphomonas polymorpha PS728</name>
    <dbReference type="NCBI Taxonomy" id="1280954"/>
    <lineage>
        <taxon>Bacteria</taxon>
        <taxon>Pseudomonadati</taxon>
        <taxon>Pseudomonadota</taxon>
        <taxon>Alphaproteobacteria</taxon>
        <taxon>Hyphomonadales</taxon>
        <taxon>Hyphomonadaceae</taxon>
        <taxon>Hyphomonas</taxon>
    </lineage>
</organism>
<dbReference type="Proteomes" id="UP000027100">
    <property type="component" value="Unassembled WGS sequence"/>
</dbReference>
<dbReference type="AlphaFoldDB" id="A0A062VKH8"/>
<feature type="region of interest" description="Disordered" evidence="1">
    <location>
        <begin position="1"/>
        <end position="20"/>
    </location>
</feature>
<reference evidence="3 4" key="1">
    <citation type="journal article" date="2014" name="Antonie Van Leeuwenhoek">
        <title>Hyphomonas beringensis sp. nov. and Hyphomonas chukchiensis sp. nov., isolated from surface seawater of the Bering Sea and Chukchi Sea.</title>
        <authorList>
            <person name="Li C."/>
            <person name="Lai Q."/>
            <person name="Li G."/>
            <person name="Dong C."/>
            <person name="Wang J."/>
            <person name="Liao Y."/>
            <person name="Shao Z."/>
        </authorList>
    </citation>
    <scope>NUCLEOTIDE SEQUENCE [LARGE SCALE GENOMIC DNA]</scope>
    <source>
        <strain evidence="3 4">PS728</strain>
    </source>
</reference>
<evidence type="ECO:0000256" key="2">
    <source>
        <dbReference type="SAM" id="SignalP"/>
    </source>
</evidence>
<name>A0A062VKH8_9PROT</name>
<gene>
    <name evidence="3" type="ORF">HPO_02057</name>
</gene>
<feature type="signal peptide" evidence="2">
    <location>
        <begin position="1"/>
        <end position="45"/>
    </location>
</feature>
<dbReference type="PATRIC" id="fig|1280954.3.peg.422"/>
<evidence type="ECO:0008006" key="5">
    <source>
        <dbReference type="Google" id="ProtNLM"/>
    </source>
</evidence>
<protein>
    <recommendedName>
        <fullName evidence="5">DUF3617 family protein</fullName>
    </recommendedName>
</protein>
<accession>A0A062VKH8</accession>
<sequence length="168" mass="17624">MLNKARHRTSEASHASRSRPQATLNMRKLISLSCLSLATTLPAFAGPVTLNGGLWEGQLTVATDAFLDERPLSDCLQGETVALSTADLLARIEPEGQCTVLSEEETEEGTELAIECTGGTISEGDVIIASTPDELSIMADVIFGLGEDLFIPGVVLAISHNAGACPAE</sequence>
<dbReference type="EMBL" id="ARYM01000002">
    <property type="protein sequence ID" value="KDA00159.1"/>
    <property type="molecule type" value="Genomic_DNA"/>
</dbReference>